<dbReference type="InterPro" id="IPR007055">
    <property type="entry name" value="BON_dom"/>
</dbReference>
<protein>
    <recommendedName>
        <fullName evidence="1">BON domain-containing protein</fullName>
    </recommendedName>
</protein>
<dbReference type="EMBL" id="NRSD01000003">
    <property type="protein sequence ID" value="MBK1644002.1"/>
    <property type="molecule type" value="Genomic_DNA"/>
</dbReference>
<dbReference type="SMART" id="SM00749">
    <property type="entry name" value="BON"/>
    <property type="match status" value="2"/>
</dbReference>
<sequence>MRQNRIRDPLAGFTLLSLLWLAPVALADESVTLAGKVETIIALNPHLGAYELRVQSADEGLRLEGAVPSEVERALAEDLARLVGGGEVPIDNALTLGATFADAPGPLAAAVADLNTATKIRQRLGWQRSTSGLGIDFEIDQGIVRLQGRIGASGPHDVAGTLARTTEGVREVFNYINVDPNMLTEDRARQEVIAAEPRSDNWIANRVQAVLQYDTTVNARSIEVSASDGVVLLRGSVTSLAERQVAEALAADVLGVREVESLLVFERPM</sequence>
<feature type="domain" description="BON" evidence="1">
    <location>
        <begin position="112"/>
        <end position="180"/>
    </location>
</feature>
<proteinExistence type="predicted"/>
<keyword evidence="3" id="KW-1185">Reference proteome</keyword>
<dbReference type="AlphaFoldDB" id="A0A9X0WH14"/>
<dbReference type="PANTHER" id="PTHR34606:SF15">
    <property type="entry name" value="BON DOMAIN-CONTAINING PROTEIN"/>
    <property type="match status" value="1"/>
</dbReference>
<comment type="caution">
    <text evidence="2">The sequence shown here is derived from an EMBL/GenBank/DDBJ whole genome shotgun (WGS) entry which is preliminary data.</text>
</comment>
<dbReference type="Gene3D" id="3.30.1340.30">
    <property type="match status" value="1"/>
</dbReference>
<evidence type="ECO:0000313" key="3">
    <source>
        <dbReference type="Proteomes" id="UP001138802"/>
    </source>
</evidence>
<reference evidence="2 3" key="1">
    <citation type="journal article" date="2020" name="Microorganisms">
        <title>Osmotic Adaptation and Compatible Solute Biosynthesis of Phototrophic Bacteria as Revealed from Genome Analyses.</title>
        <authorList>
            <person name="Imhoff J.F."/>
            <person name="Rahn T."/>
            <person name="Kunzel S."/>
            <person name="Keller A."/>
            <person name="Neulinger S.C."/>
        </authorList>
    </citation>
    <scope>NUCLEOTIDE SEQUENCE [LARGE SCALE GENOMIC DNA]</scope>
    <source>
        <strain evidence="2 3">DSM 21303</strain>
    </source>
</reference>
<dbReference type="RefSeq" id="WP_200386803.1">
    <property type="nucleotide sequence ID" value="NZ_NRSD01000003.1"/>
</dbReference>
<name>A0A9X0WH14_9GAMM</name>
<feature type="domain" description="BON" evidence="1">
    <location>
        <begin position="199"/>
        <end position="267"/>
    </location>
</feature>
<dbReference type="PANTHER" id="PTHR34606">
    <property type="entry name" value="BON DOMAIN-CONTAINING PROTEIN"/>
    <property type="match status" value="1"/>
</dbReference>
<organism evidence="2 3">
    <name type="scientific">Thiocapsa imhoffii</name>
    <dbReference type="NCBI Taxonomy" id="382777"/>
    <lineage>
        <taxon>Bacteria</taxon>
        <taxon>Pseudomonadati</taxon>
        <taxon>Pseudomonadota</taxon>
        <taxon>Gammaproteobacteria</taxon>
        <taxon>Chromatiales</taxon>
        <taxon>Chromatiaceae</taxon>
        <taxon>Thiocapsa</taxon>
    </lineage>
</organism>
<dbReference type="PROSITE" id="PS50914">
    <property type="entry name" value="BON"/>
    <property type="match status" value="3"/>
</dbReference>
<dbReference type="InterPro" id="IPR051686">
    <property type="entry name" value="Lipoprotein_DolP"/>
</dbReference>
<gene>
    <name evidence="2" type="ORF">CKO25_04890</name>
</gene>
<accession>A0A9X0WH14</accession>
<dbReference type="Proteomes" id="UP001138802">
    <property type="component" value="Unassembled WGS sequence"/>
</dbReference>
<dbReference type="InterPro" id="IPR014004">
    <property type="entry name" value="Transpt-assoc_nodulatn_dom_bac"/>
</dbReference>
<evidence type="ECO:0000313" key="2">
    <source>
        <dbReference type="EMBL" id="MBK1644002.1"/>
    </source>
</evidence>
<evidence type="ECO:0000259" key="1">
    <source>
        <dbReference type="PROSITE" id="PS50914"/>
    </source>
</evidence>
<dbReference type="Pfam" id="PF04972">
    <property type="entry name" value="BON"/>
    <property type="match status" value="3"/>
</dbReference>
<feature type="domain" description="BON" evidence="1">
    <location>
        <begin position="29"/>
        <end position="98"/>
    </location>
</feature>